<gene>
    <name evidence="1" type="ORF">DPMN_141691</name>
</gene>
<name>A0A9D4GCV5_DREPO</name>
<dbReference type="SUPFAM" id="SSF52540">
    <property type="entry name" value="P-loop containing nucleoside triphosphate hydrolases"/>
    <property type="match status" value="1"/>
</dbReference>
<reference evidence="1" key="1">
    <citation type="journal article" date="2019" name="bioRxiv">
        <title>The Genome of the Zebra Mussel, Dreissena polymorpha: A Resource for Invasive Species Research.</title>
        <authorList>
            <person name="McCartney M.A."/>
            <person name="Auch B."/>
            <person name="Kono T."/>
            <person name="Mallez S."/>
            <person name="Zhang Y."/>
            <person name="Obille A."/>
            <person name="Becker A."/>
            <person name="Abrahante J.E."/>
            <person name="Garbe J."/>
            <person name="Badalamenti J.P."/>
            <person name="Herman A."/>
            <person name="Mangelson H."/>
            <person name="Liachko I."/>
            <person name="Sullivan S."/>
            <person name="Sone E.D."/>
            <person name="Koren S."/>
            <person name="Silverstein K.A.T."/>
            <person name="Beckman K.B."/>
            <person name="Gohl D.M."/>
        </authorList>
    </citation>
    <scope>NUCLEOTIDE SEQUENCE</scope>
    <source>
        <strain evidence="1">Duluth1</strain>
        <tissue evidence="1">Whole animal</tissue>
    </source>
</reference>
<dbReference type="GO" id="GO:0005525">
    <property type="term" value="F:GTP binding"/>
    <property type="evidence" value="ECO:0007669"/>
    <property type="project" value="InterPro"/>
</dbReference>
<dbReference type="EMBL" id="JAIWYP010000006">
    <property type="protein sequence ID" value="KAH3813239.1"/>
    <property type="molecule type" value="Genomic_DNA"/>
</dbReference>
<dbReference type="InterPro" id="IPR027417">
    <property type="entry name" value="P-loop_NTPase"/>
</dbReference>
<comment type="caution">
    <text evidence="1">The sequence shown here is derived from an EMBL/GenBank/DDBJ whole genome shotgun (WGS) entry which is preliminary data.</text>
</comment>
<evidence type="ECO:0000313" key="1">
    <source>
        <dbReference type="EMBL" id="KAH3813239.1"/>
    </source>
</evidence>
<protein>
    <submittedName>
        <fullName evidence="1">Uncharacterized protein</fullName>
    </submittedName>
</protein>
<proteinExistence type="predicted"/>
<keyword evidence="2" id="KW-1185">Reference proteome</keyword>
<evidence type="ECO:0000313" key="2">
    <source>
        <dbReference type="Proteomes" id="UP000828390"/>
    </source>
</evidence>
<dbReference type="PANTHER" id="PTHR47979">
    <property type="entry name" value="DRAB11-RELATED"/>
    <property type="match status" value="1"/>
</dbReference>
<organism evidence="1 2">
    <name type="scientific">Dreissena polymorpha</name>
    <name type="common">Zebra mussel</name>
    <name type="synonym">Mytilus polymorpha</name>
    <dbReference type="NCBI Taxonomy" id="45954"/>
    <lineage>
        <taxon>Eukaryota</taxon>
        <taxon>Metazoa</taxon>
        <taxon>Spiralia</taxon>
        <taxon>Lophotrochozoa</taxon>
        <taxon>Mollusca</taxon>
        <taxon>Bivalvia</taxon>
        <taxon>Autobranchia</taxon>
        <taxon>Heteroconchia</taxon>
        <taxon>Euheterodonta</taxon>
        <taxon>Imparidentia</taxon>
        <taxon>Neoheterodontei</taxon>
        <taxon>Myida</taxon>
        <taxon>Dreissenoidea</taxon>
        <taxon>Dreissenidae</taxon>
        <taxon>Dreissena</taxon>
    </lineage>
</organism>
<dbReference type="Pfam" id="PF00071">
    <property type="entry name" value="Ras"/>
    <property type="match status" value="1"/>
</dbReference>
<accession>A0A9D4GCV5</accession>
<dbReference type="PRINTS" id="PR00449">
    <property type="entry name" value="RASTRNSFRMNG"/>
</dbReference>
<dbReference type="Proteomes" id="UP000828390">
    <property type="component" value="Unassembled WGS sequence"/>
</dbReference>
<sequence length="59" mass="6469">MINATNRNINVYAASLHIPVVLIGDSGVGKSNLLLRYTKDEFRFDSASTIGVEFATRLV</sequence>
<dbReference type="PROSITE" id="PS51419">
    <property type="entry name" value="RAB"/>
    <property type="match status" value="1"/>
</dbReference>
<reference evidence="1" key="2">
    <citation type="submission" date="2020-11" db="EMBL/GenBank/DDBJ databases">
        <authorList>
            <person name="McCartney M.A."/>
            <person name="Auch B."/>
            <person name="Kono T."/>
            <person name="Mallez S."/>
            <person name="Becker A."/>
            <person name="Gohl D.M."/>
            <person name="Silverstein K.A.T."/>
            <person name="Koren S."/>
            <person name="Bechman K.B."/>
            <person name="Herman A."/>
            <person name="Abrahante J.E."/>
            <person name="Garbe J."/>
        </authorList>
    </citation>
    <scope>NUCLEOTIDE SEQUENCE</scope>
    <source>
        <strain evidence="1">Duluth1</strain>
        <tissue evidence="1">Whole animal</tissue>
    </source>
</reference>
<dbReference type="InterPro" id="IPR001806">
    <property type="entry name" value="Small_GTPase"/>
</dbReference>
<dbReference type="GO" id="GO:0003924">
    <property type="term" value="F:GTPase activity"/>
    <property type="evidence" value="ECO:0007669"/>
    <property type="project" value="InterPro"/>
</dbReference>
<dbReference type="InterPro" id="IPR050209">
    <property type="entry name" value="Rab_GTPases_membrane_traffic"/>
</dbReference>
<dbReference type="AlphaFoldDB" id="A0A9D4GCV5"/>
<dbReference type="Gene3D" id="3.40.50.300">
    <property type="entry name" value="P-loop containing nucleotide triphosphate hydrolases"/>
    <property type="match status" value="1"/>
</dbReference>